<dbReference type="FunFam" id="1.10.533.10:FF:000016">
    <property type="entry name" value="CASP8 and FADD-like apoptosis regulator"/>
    <property type="match status" value="1"/>
</dbReference>
<dbReference type="GO" id="GO:0005737">
    <property type="term" value="C:cytoplasm"/>
    <property type="evidence" value="ECO:0007669"/>
    <property type="project" value="UniProtKB-ARBA"/>
</dbReference>
<dbReference type="AlphaFoldDB" id="A0A2K5RRM3"/>
<keyword evidence="3" id="KW-0677">Repeat</keyword>
<dbReference type="InterPro" id="IPR001309">
    <property type="entry name" value="Pept_C14_p20"/>
</dbReference>
<accession>A0A2K5RRM3</accession>
<dbReference type="PROSITE" id="PS50208">
    <property type="entry name" value="CASPASE_P20"/>
    <property type="match status" value="1"/>
</dbReference>
<dbReference type="PROSITE" id="PS50168">
    <property type="entry name" value="DED"/>
    <property type="match status" value="2"/>
</dbReference>
<keyword evidence="2" id="KW-0053">Apoptosis</keyword>
<comment type="similarity">
    <text evidence="1">Belongs to the peptidase C14A family.</text>
</comment>
<gene>
    <name evidence="8" type="primary">CFLAR</name>
</gene>
<evidence type="ECO:0000313" key="8">
    <source>
        <dbReference type="Ensembl" id="ENSCCAP00000030780.1"/>
    </source>
</evidence>
<dbReference type="GO" id="GO:0004197">
    <property type="term" value="F:cysteine-type endopeptidase activity"/>
    <property type="evidence" value="ECO:0007669"/>
    <property type="project" value="InterPro"/>
</dbReference>
<dbReference type="InterPro" id="IPR015917">
    <property type="entry name" value="Pept_C14A"/>
</dbReference>
<dbReference type="GO" id="GO:0006915">
    <property type="term" value="P:apoptotic process"/>
    <property type="evidence" value="ECO:0007669"/>
    <property type="project" value="UniProtKB-KW"/>
</dbReference>
<evidence type="ECO:0000256" key="4">
    <source>
        <dbReference type="ARBA" id="ARBA00057217"/>
    </source>
</evidence>
<evidence type="ECO:0000256" key="2">
    <source>
        <dbReference type="ARBA" id="ARBA00022703"/>
    </source>
</evidence>
<dbReference type="InterPro" id="IPR011600">
    <property type="entry name" value="Pept_C14_caspase"/>
</dbReference>
<dbReference type="GO" id="GO:2001237">
    <property type="term" value="P:negative regulation of extrinsic apoptotic signaling pathway"/>
    <property type="evidence" value="ECO:0007669"/>
    <property type="project" value="UniProtKB-ARBA"/>
</dbReference>
<dbReference type="InterPro" id="IPR001875">
    <property type="entry name" value="DED_dom"/>
</dbReference>
<sequence length="445" mass="51338">MSAEVIHQVEEALDTDEKEMLLFLCRDVAIDVVPPNVRDLLDILRERGKLSLVSLAELLYRVRRFDLLKRILKMDRKAVEEHLLRHPHLISDYRVLMAEIGEDLDKSDVSSLIFLMRDYMGRGKINKEKSFLDLVVELEKLNLVAPDQLDLLEKCLKNIHRLDLKTKIQKYKQSAQGAGTGYKNALQAAIKNSFKDPSNNFRSIPEERYKMKSKPLGICLIIDCIGNETELLRDTFTSLGYEVQKSLHLTMDGILKVLQRVACMPQHQDYDSFVCVLVSRGGSQSVYGVDQTHSGLPLHHIRRMFMGDLCPYLVGKPKVFFIQNYMVSEGQLEDSSLLEVDGPAMKNVESKPQQRGLCTVHREADFFWSLCTADVSLLEQSCSSPSLYLQCLSQKLRQERKRPLLDLHIELNSHMYDWNSRVSTKEKYYVWLQHTLRKKLILSYT</sequence>
<feature type="domain" description="Caspase family p20" evidence="7">
    <location>
        <begin position="228"/>
        <end position="323"/>
    </location>
</feature>
<reference evidence="8" key="1">
    <citation type="submission" date="2025-08" db="UniProtKB">
        <authorList>
            <consortium name="Ensembl"/>
        </authorList>
    </citation>
    <scope>IDENTIFICATION</scope>
</reference>
<name>A0A2K5RRM3_CEBIM</name>
<dbReference type="CDD" id="cd00032">
    <property type="entry name" value="CASc"/>
    <property type="match status" value="1"/>
</dbReference>
<dbReference type="CDD" id="cd08340">
    <property type="entry name" value="DED_c-FLIP_r2"/>
    <property type="match status" value="1"/>
</dbReference>
<dbReference type="GO" id="GO:0008047">
    <property type="term" value="F:enzyme activator activity"/>
    <property type="evidence" value="ECO:0007669"/>
    <property type="project" value="UniProtKB-ARBA"/>
</dbReference>
<dbReference type="GO" id="GO:0006508">
    <property type="term" value="P:proteolysis"/>
    <property type="evidence" value="ECO:0007669"/>
    <property type="project" value="InterPro"/>
</dbReference>
<dbReference type="Ensembl" id="ENSCCAT00000048528.1">
    <property type="protein sequence ID" value="ENSCCAP00000030780.1"/>
    <property type="gene ID" value="ENSCCAG00000033389.1"/>
</dbReference>
<proteinExistence type="inferred from homology"/>
<feature type="domain" description="DED" evidence="6">
    <location>
        <begin position="1"/>
        <end position="73"/>
    </location>
</feature>
<dbReference type="SUPFAM" id="SSF52129">
    <property type="entry name" value="Caspase-like"/>
    <property type="match status" value="1"/>
</dbReference>
<dbReference type="PRINTS" id="PR00376">
    <property type="entry name" value="IL1BCENZYME"/>
</dbReference>
<comment type="function">
    <text evidence="4">Apoptosis regulator protein which may function as a crucial link between cell survival and cell death pathways in mammalian cells. Acts as an inhibitor of TNFRSF6 mediated apoptosis. A proteolytic fragment (p43) is likely retained in the death-inducing signaling complex (DISC) thereby blocking further recruitment and processing of caspase-8 at the complex. Full length and shorter isoforms have been shown either to induce apoptosis or to reduce TNFRSF-triggered apoptosis. Lacks enzymatic (caspase) activity.</text>
</comment>
<evidence type="ECO:0000256" key="3">
    <source>
        <dbReference type="ARBA" id="ARBA00022737"/>
    </source>
</evidence>
<evidence type="ECO:0000259" key="6">
    <source>
        <dbReference type="PROSITE" id="PS50168"/>
    </source>
</evidence>
<organism evidence="8 9">
    <name type="scientific">Cebus imitator</name>
    <name type="common">Panamanian white-faced capuchin</name>
    <name type="synonym">Cebus capucinus imitator</name>
    <dbReference type="NCBI Taxonomy" id="2715852"/>
    <lineage>
        <taxon>Eukaryota</taxon>
        <taxon>Metazoa</taxon>
        <taxon>Chordata</taxon>
        <taxon>Craniata</taxon>
        <taxon>Vertebrata</taxon>
        <taxon>Euteleostomi</taxon>
        <taxon>Mammalia</taxon>
        <taxon>Eutheria</taxon>
        <taxon>Euarchontoglires</taxon>
        <taxon>Primates</taxon>
        <taxon>Haplorrhini</taxon>
        <taxon>Platyrrhini</taxon>
        <taxon>Cebidae</taxon>
        <taxon>Cebinae</taxon>
        <taxon>Cebus</taxon>
    </lineage>
</organism>
<dbReference type="SMART" id="SM00115">
    <property type="entry name" value="CASc"/>
    <property type="match status" value="1"/>
</dbReference>
<dbReference type="CDD" id="cd08337">
    <property type="entry name" value="DED_c-FLIP_r1"/>
    <property type="match status" value="1"/>
</dbReference>
<dbReference type="GeneTree" id="ENSGT00530000064199"/>
<evidence type="ECO:0000256" key="1">
    <source>
        <dbReference type="ARBA" id="ARBA00010134"/>
    </source>
</evidence>
<dbReference type="PANTHER" id="PTHR48169:SF3">
    <property type="entry name" value="CASP8 AND FADD LIKE APOPTOSIS REGULATOR"/>
    <property type="match status" value="1"/>
</dbReference>
<evidence type="ECO:0000313" key="9">
    <source>
        <dbReference type="Proteomes" id="UP000233040"/>
    </source>
</evidence>
<dbReference type="FunFam" id="1.10.533.10:FF:000020">
    <property type="entry name" value="CASP8 and FADD like apoptosis regulator"/>
    <property type="match status" value="1"/>
</dbReference>
<dbReference type="Pfam" id="PF01335">
    <property type="entry name" value="DED"/>
    <property type="match status" value="2"/>
</dbReference>
<dbReference type="SUPFAM" id="SSF47986">
    <property type="entry name" value="DEATH domain"/>
    <property type="match status" value="2"/>
</dbReference>
<feature type="domain" description="DED" evidence="6">
    <location>
        <begin position="92"/>
        <end position="170"/>
    </location>
</feature>
<dbReference type="SMART" id="SM00031">
    <property type="entry name" value="DED"/>
    <property type="match status" value="2"/>
</dbReference>
<dbReference type="InterPro" id="IPR029030">
    <property type="entry name" value="Caspase-like_dom_sf"/>
</dbReference>
<dbReference type="Pfam" id="PF00656">
    <property type="entry name" value="Peptidase_C14"/>
    <property type="match status" value="1"/>
</dbReference>
<dbReference type="GO" id="GO:0060544">
    <property type="term" value="P:regulation of necroptotic process"/>
    <property type="evidence" value="ECO:0007669"/>
    <property type="project" value="UniProtKB-ARBA"/>
</dbReference>
<evidence type="ECO:0000259" key="7">
    <source>
        <dbReference type="PROSITE" id="PS50208"/>
    </source>
</evidence>
<dbReference type="PANTHER" id="PTHR48169">
    <property type="entry name" value="DED DOMAIN-CONTAINING PROTEIN"/>
    <property type="match status" value="1"/>
</dbReference>
<dbReference type="Gene3D" id="3.40.50.1460">
    <property type="match status" value="1"/>
</dbReference>
<dbReference type="Gene3D" id="1.10.533.10">
    <property type="entry name" value="Death Domain, Fas"/>
    <property type="match status" value="2"/>
</dbReference>
<protein>
    <recommendedName>
        <fullName evidence="5">CASP8 and FADD-like apoptosis regulator</fullName>
    </recommendedName>
</protein>
<keyword evidence="9" id="KW-1185">Reference proteome</keyword>
<evidence type="ECO:0000256" key="5">
    <source>
        <dbReference type="ARBA" id="ARBA00074066"/>
    </source>
</evidence>
<dbReference type="InterPro" id="IPR011029">
    <property type="entry name" value="DEATH-like_dom_sf"/>
</dbReference>
<reference evidence="8" key="2">
    <citation type="submission" date="2025-09" db="UniProtKB">
        <authorList>
            <consortium name="Ensembl"/>
        </authorList>
    </citation>
    <scope>IDENTIFICATION</scope>
</reference>
<dbReference type="Proteomes" id="UP000233040">
    <property type="component" value="Unassembled WGS sequence"/>
</dbReference>